<reference evidence="8 9" key="1">
    <citation type="submission" date="2016-10" db="EMBL/GenBank/DDBJ databases">
        <authorList>
            <person name="de Groot N.N."/>
        </authorList>
    </citation>
    <scope>NUCLEOTIDE SEQUENCE [LARGE SCALE GENOMIC DNA]</scope>
    <source>
        <strain evidence="8 9">DSM 14789</strain>
    </source>
</reference>
<name>A0A1G9LBJ1_9GAMM</name>
<organism evidence="8 9">
    <name type="scientific">Modicisalibacter muralis</name>
    <dbReference type="NCBI Taxonomy" id="119000"/>
    <lineage>
        <taxon>Bacteria</taxon>
        <taxon>Pseudomonadati</taxon>
        <taxon>Pseudomonadota</taxon>
        <taxon>Gammaproteobacteria</taxon>
        <taxon>Oceanospirillales</taxon>
        <taxon>Halomonadaceae</taxon>
        <taxon>Modicisalibacter</taxon>
    </lineage>
</organism>
<evidence type="ECO:0000256" key="6">
    <source>
        <dbReference type="SAM" id="MobiDB-lite"/>
    </source>
</evidence>
<feature type="transmembrane region" description="Helical" evidence="7">
    <location>
        <begin position="263"/>
        <end position="284"/>
    </location>
</feature>
<keyword evidence="9" id="KW-1185">Reference proteome</keyword>
<protein>
    <submittedName>
        <fullName evidence="8">Predicted PurR-regulated permease PerM</fullName>
    </submittedName>
</protein>
<dbReference type="EMBL" id="FNGI01000005">
    <property type="protein sequence ID" value="SDL58895.1"/>
    <property type="molecule type" value="Genomic_DNA"/>
</dbReference>
<evidence type="ECO:0000313" key="8">
    <source>
        <dbReference type="EMBL" id="SDL58895.1"/>
    </source>
</evidence>
<dbReference type="STRING" id="119000.SAMN05661010_02009"/>
<feature type="transmembrane region" description="Helical" evidence="7">
    <location>
        <begin position="66"/>
        <end position="94"/>
    </location>
</feature>
<feature type="transmembrane region" description="Helical" evidence="7">
    <location>
        <begin position="12"/>
        <end position="30"/>
    </location>
</feature>
<dbReference type="OrthoDB" id="9799225at2"/>
<feature type="transmembrane region" description="Helical" evidence="7">
    <location>
        <begin position="147"/>
        <end position="166"/>
    </location>
</feature>
<feature type="transmembrane region" description="Helical" evidence="7">
    <location>
        <begin position="200"/>
        <end position="222"/>
    </location>
</feature>
<dbReference type="GO" id="GO:0055085">
    <property type="term" value="P:transmembrane transport"/>
    <property type="evidence" value="ECO:0007669"/>
    <property type="project" value="TreeGrafter"/>
</dbReference>
<evidence type="ECO:0000256" key="2">
    <source>
        <dbReference type="ARBA" id="ARBA00009773"/>
    </source>
</evidence>
<dbReference type="GO" id="GO:0016020">
    <property type="term" value="C:membrane"/>
    <property type="evidence" value="ECO:0007669"/>
    <property type="project" value="UniProtKB-SubCell"/>
</dbReference>
<evidence type="ECO:0000313" key="9">
    <source>
        <dbReference type="Proteomes" id="UP000198654"/>
    </source>
</evidence>
<dbReference type="AlphaFoldDB" id="A0A1G9LBJ1"/>
<evidence type="ECO:0000256" key="7">
    <source>
        <dbReference type="SAM" id="Phobius"/>
    </source>
</evidence>
<dbReference type="InterPro" id="IPR002549">
    <property type="entry name" value="AI-2E-like"/>
</dbReference>
<feature type="transmembrane region" description="Helical" evidence="7">
    <location>
        <begin position="296"/>
        <end position="318"/>
    </location>
</feature>
<sequence length="364" mass="39785">MDIDVDKKKRHIPLNLTMSLAALVIIIGGMKLGASLLVPLILSLFIAVLCTAPVHWLHRHGVGRSLAVMITLLILGVLVILLGSLLAGSIAAFMKVLPDLEDQLLAQYYALLSWAPQLGGYLQPASISGWLDMSTFSQFMPMLLESIGNLLSQSLLILLLVSFMLFETLSFRDKVSEALLDPAPSLRRFTEFSYNLKRYLAVKTLISLVSGVLVYLSCWLIGIDFPLLWATLAFCLNYIPNIGSVLAAIPAVLMALVMPEGGLWEAGLLTVAYLIINFAMGNVIEPRVMGQTLGLSTLAAFLSLVIWGWILGPVGMLLSVPLTMTLKIALNSHPETRWLARMMGGRSESRGRGREFAAPKRPVE</sequence>
<comment type="subcellular location">
    <subcellularLocation>
        <location evidence="1">Membrane</location>
        <topology evidence="1">Multi-pass membrane protein</topology>
    </subcellularLocation>
</comment>
<feature type="transmembrane region" description="Helical" evidence="7">
    <location>
        <begin position="36"/>
        <end position="54"/>
    </location>
</feature>
<keyword evidence="3 7" id="KW-0812">Transmembrane</keyword>
<keyword evidence="4 7" id="KW-1133">Transmembrane helix</keyword>
<dbReference type="Pfam" id="PF01594">
    <property type="entry name" value="AI-2E_transport"/>
    <property type="match status" value="1"/>
</dbReference>
<evidence type="ECO:0000256" key="4">
    <source>
        <dbReference type="ARBA" id="ARBA00022989"/>
    </source>
</evidence>
<feature type="region of interest" description="Disordered" evidence="6">
    <location>
        <begin position="344"/>
        <end position="364"/>
    </location>
</feature>
<evidence type="ECO:0000256" key="3">
    <source>
        <dbReference type="ARBA" id="ARBA00022692"/>
    </source>
</evidence>
<proteinExistence type="inferred from homology"/>
<dbReference type="Proteomes" id="UP000198654">
    <property type="component" value="Unassembled WGS sequence"/>
</dbReference>
<gene>
    <name evidence="8" type="ORF">SAMN05661010_02009</name>
</gene>
<feature type="compositionally biased region" description="Basic and acidic residues" evidence="6">
    <location>
        <begin position="347"/>
        <end position="364"/>
    </location>
</feature>
<accession>A0A1G9LBJ1</accession>
<dbReference type="PANTHER" id="PTHR21716:SF64">
    <property type="entry name" value="AI-2 TRANSPORT PROTEIN TQSA"/>
    <property type="match status" value="1"/>
</dbReference>
<keyword evidence="5 7" id="KW-0472">Membrane</keyword>
<dbReference type="RefSeq" id="WP_089728112.1">
    <property type="nucleotide sequence ID" value="NZ_FNGI01000005.1"/>
</dbReference>
<evidence type="ECO:0000256" key="1">
    <source>
        <dbReference type="ARBA" id="ARBA00004141"/>
    </source>
</evidence>
<dbReference type="PANTHER" id="PTHR21716">
    <property type="entry name" value="TRANSMEMBRANE PROTEIN"/>
    <property type="match status" value="1"/>
</dbReference>
<feature type="transmembrane region" description="Helical" evidence="7">
    <location>
        <begin position="228"/>
        <end position="256"/>
    </location>
</feature>
<comment type="similarity">
    <text evidence="2">Belongs to the autoinducer-2 exporter (AI-2E) (TC 2.A.86) family.</text>
</comment>
<evidence type="ECO:0000256" key="5">
    <source>
        <dbReference type="ARBA" id="ARBA00023136"/>
    </source>
</evidence>